<keyword evidence="5" id="KW-0539">Nucleus</keyword>
<dbReference type="PRINTS" id="PR00404">
    <property type="entry name" value="MADSDOMAIN"/>
</dbReference>
<sequence>MVRGKVQMRRIENPVHRQVTFCKRRGGLLKKARELSVLCDADVGVIIFSSQGKLHELATNGYQSNVAGGQMEPGALQRQVAEQGIFLLREEIDLLQRGLRSTYGGGAGEMTLDKLHALEKGLELWIYQIRTTKMQMMQQEIQFLRNKEGILKEANEMLQEKSQESDEDEEEERGDERVLDGGGEYGERDERQLQQQRRAGPGERGRQRHRRRVRWLRGQQLPPPISDSAGSDGPFRRFSSPSSAGGPPSPSPSPPPFAARATARRRRWRGRRVEGDVGIREM</sequence>
<dbReference type="EnsemblPlants" id="OBART12G05930.1">
    <property type="protein sequence ID" value="OBART12G05930.1"/>
    <property type="gene ID" value="OBART12G05930"/>
</dbReference>
<keyword evidence="4" id="KW-0804">Transcription</keyword>
<evidence type="ECO:0000313" key="10">
    <source>
        <dbReference type="Proteomes" id="UP000026960"/>
    </source>
</evidence>
<dbReference type="InterPro" id="IPR002100">
    <property type="entry name" value="TF_MADSbox"/>
</dbReference>
<keyword evidence="2" id="KW-0805">Transcription regulation</keyword>
<keyword evidence="10" id="KW-1185">Reference proteome</keyword>
<evidence type="ECO:0000259" key="8">
    <source>
        <dbReference type="PROSITE" id="PS51297"/>
    </source>
</evidence>
<feature type="domain" description="MADS-box" evidence="7">
    <location>
        <begin position="1"/>
        <end position="61"/>
    </location>
</feature>
<dbReference type="GO" id="GO:0000977">
    <property type="term" value="F:RNA polymerase II transcription regulatory region sequence-specific DNA binding"/>
    <property type="evidence" value="ECO:0007669"/>
    <property type="project" value="InterPro"/>
</dbReference>
<dbReference type="InterPro" id="IPR002487">
    <property type="entry name" value="TF_Kbox"/>
</dbReference>
<evidence type="ECO:0000256" key="2">
    <source>
        <dbReference type="ARBA" id="ARBA00023015"/>
    </source>
</evidence>
<evidence type="ECO:0000259" key="7">
    <source>
        <dbReference type="PROSITE" id="PS50066"/>
    </source>
</evidence>
<comment type="subcellular location">
    <subcellularLocation>
        <location evidence="1">Nucleus</location>
    </subcellularLocation>
</comment>
<dbReference type="Gramene" id="OBART12G05930.1">
    <property type="protein sequence ID" value="OBART12G05930.1"/>
    <property type="gene ID" value="OBART12G05930"/>
</dbReference>
<evidence type="ECO:0008006" key="11">
    <source>
        <dbReference type="Google" id="ProtNLM"/>
    </source>
</evidence>
<dbReference type="GO" id="GO:0045944">
    <property type="term" value="P:positive regulation of transcription by RNA polymerase II"/>
    <property type="evidence" value="ECO:0007669"/>
    <property type="project" value="InterPro"/>
</dbReference>
<evidence type="ECO:0000256" key="4">
    <source>
        <dbReference type="ARBA" id="ARBA00023163"/>
    </source>
</evidence>
<evidence type="ECO:0000256" key="1">
    <source>
        <dbReference type="ARBA" id="ARBA00004123"/>
    </source>
</evidence>
<feature type="compositionally biased region" description="Basic residues" evidence="6">
    <location>
        <begin position="206"/>
        <end position="215"/>
    </location>
</feature>
<evidence type="ECO:0000256" key="5">
    <source>
        <dbReference type="ARBA" id="ARBA00023242"/>
    </source>
</evidence>
<dbReference type="Proteomes" id="UP000026960">
    <property type="component" value="Chromosome 12"/>
</dbReference>
<dbReference type="STRING" id="65489.A0A0D3HSH0"/>
<dbReference type="PaxDb" id="65489-OBART12G05930.1"/>
<dbReference type="HOGENOM" id="CLU_988959_0_0_1"/>
<evidence type="ECO:0000256" key="6">
    <source>
        <dbReference type="SAM" id="MobiDB-lite"/>
    </source>
</evidence>
<dbReference type="PANTHER" id="PTHR48019">
    <property type="entry name" value="SERUM RESPONSE FACTOR HOMOLOG"/>
    <property type="match status" value="1"/>
</dbReference>
<accession>A0A0D3HSH0</accession>
<reference evidence="9" key="1">
    <citation type="journal article" date="2009" name="Rice">
        <title>De Novo Next Generation Sequencing of Plant Genomes.</title>
        <authorList>
            <person name="Rounsley S."/>
            <person name="Marri P.R."/>
            <person name="Yu Y."/>
            <person name="He R."/>
            <person name="Sisneros N."/>
            <person name="Goicoechea J.L."/>
            <person name="Lee S.J."/>
            <person name="Angelova A."/>
            <person name="Kudrna D."/>
            <person name="Luo M."/>
            <person name="Affourtit J."/>
            <person name="Desany B."/>
            <person name="Knight J."/>
            <person name="Niazi F."/>
            <person name="Egholm M."/>
            <person name="Wing R.A."/>
        </authorList>
    </citation>
    <scope>NUCLEOTIDE SEQUENCE [LARGE SCALE GENOMIC DNA]</scope>
    <source>
        <strain evidence="9">cv. IRGC 105608</strain>
    </source>
</reference>
<dbReference type="PROSITE" id="PS50066">
    <property type="entry name" value="MADS_BOX_2"/>
    <property type="match status" value="1"/>
</dbReference>
<dbReference type="GO" id="GO:0003700">
    <property type="term" value="F:DNA-binding transcription factor activity"/>
    <property type="evidence" value="ECO:0007669"/>
    <property type="project" value="InterPro"/>
</dbReference>
<dbReference type="InterPro" id="IPR033896">
    <property type="entry name" value="MEF2-like_N"/>
</dbReference>
<feature type="compositionally biased region" description="Pro residues" evidence="6">
    <location>
        <begin position="247"/>
        <end position="257"/>
    </location>
</feature>
<feature type="compositionally biased region" description="Basic and acidic residues" evidence="6">
    <location>
        <begin position="271"/>
        <end position="282"/>
    </location>
</feature>
<dbReference type="SMART" id="SM00432">
    <property type="entry name" value="MADS"/>
    <property type="match status" value="1"/>
</dbReference>
<feature type="region of interest" description="Disordered" evidence="6">
    <location>
        <begin position="157"/>
        <end position="282"/>
    </location>
</feature>
<dbReference type="PROSITE" id="PS51297">
    <property type="entry name" value="K_BOX"/>
    <property type="match status" value="1"/>
</dbReference>
<dbReference type="eggNOG" id="KOG0014">
    <property type="taxonomic scope" value="Eukaryota"/>
</dbReference>
<protein>
    <recommendedName>
        <fullName evidence="11">MADS-box domain-containing protein</fullName>
    </recommendedName>
</protein>
<dbReference type="Pfam" id="PF00319">
    <property type="entry name" value="SRF-TF"/>
    <property type="match status" value="1"/>
</dbReference>
<feature type="compositionally biased region" description="Basic and acidic residues" evidence="6">
    <location>
        <begin position="174"/>
        <end position="192"/>
    </location>
</feature>
<dbReference type="GO" id="GO:0005634">
    <property type="term" value="C:nucleus"/>
    <property type="evidence" value="ECO:0007669"/>
    <property type="project" value="UniProtKB-SubCell"/>
</dbReference>
<name>A0A0D3HSH0_9ORYZ</name>
<dbReference type="InterPro" id="IPR036879">
    <property type="entry name" value="TF_MADSbox_sf"/>
</dbReference>
<reference evidence="9" key="2">
    <citation type="submission" date="2015-03" db="UniProtKB">
        <authorList>
            <consortium name="EnsemblPlants"/>
        </authorList>
    </citation>
    <scope>IDENTIFICATION</scope>
</reference>
<dbReference type="CDD" id="cd00265">
    <property type="entry name" value="MADS_MEF2_like"/>
    <property type="match status" value="1"/>
</dbReference>
<dbReference type="SUPFAM" id="SSF55455">
    <property type="entry name" value="SRF-like"/>
    <property type="match status" value="1"/>
</dbReference>
<dbReference type="Pfam" id="PF01486">
    <property type="entry name" value="K-box"/>
    <property type="match status" value="1"/>
</dbReference>
<evidence type="ECO:0000256" key="3">
    <source>
        <dbReference type="ARBA" id="ARBA00023125"/>
    </source>
</evidence>
<dbReference type="InterPro" id="IPR050142">
    <property type="entry name" value="MADS-box/MEF2_TF"/>
</dbReference>
<feature type="domain" description="K-box" evidence="8">
    <location>
        <begin position="78"/>
        <end position="168"/>
    </location>
</feature>
<evidence type="ECO:0000313" key="9">
    <source>
        <dbReference type="EnsemblPlants" id="OBART12G05930.1"/>
    </source>
</evidence>
<proteinExistence type="predicted"/>
<feature type="compositionally biased region" description="Low complexity" evidence="6">
    <location>
        <begin position="236"/>
        <end position="246"/>
    </location>
</feature>
<organism evidence="9">
    <name type="scientific">Oryza barthii</name>
    <dbReference type="NCBI Taxonomy" id="65489"/>
    <lineage>
        <taxon>Eukaryota</taxon>
        <taxon>Viridiplantae</taxon>
        <taxon>Streptophyta</taxon>
        <taxon>Embryophyta</taxon>
        <taxon>Tracheophyta</taxon>
        <taxon>Spermatophyta</taxon>
        <taxon>Magnoliopsida</taxon>
        <taxon>Liliopsida</taxon>
        <taxon>Poales</taxon>
        <taxon>Poaceae</taxon>
        <taxon>BOP clade</taxon>
        <taxon>Oryzoideae</taxon>
        <taxon>Oryzeae</taxon>
        <taxon>Oryzinae</taxon>
        <taxon>Oryza</taxon>
    </lineage>
</organism>
<dbReference type="Gene3D" id="3.40.1810.10">
    <property type="entry name" value="Transcription factor, MADS-box"/>
    <property type="match status" value="1"/>
</dbReference>
<keyword evidence="3" id="KW-0238">DNA-binding</keyword>
<dbReference type="GO" id="GO:0046983">
    <property type="term" value="F:protein dimerization activity"/>
    <property type="evidence" value="ECO:0007669"/>
    <property type="project" value="InterPro"/>
</dbReference>
<dbReference type="AlphaFoldDB" id="A0A0D3HSH0"/>
<dbReference type="PROSITE" id="PS00350">
    <property type="entry name" value="MADS_BOX_1"/>
    <property type="match status" value="1"/>
</dbReference>